<reference evidence="1" key="1">
    <citation type="submission" date="2023-05" db="EMBL/GenBank/DDBJ databases">
        <title>Nepenthes gracilis genome sequencing.</title>
        <authorList>
            <person name="Fukushima K."/>
        </authorList>
    </citation>
    <scope>NUCLEOTIDE SEQUENCE</scope>
    <source>
        <strain evidence="1">SING2019-196</strain>
    </source>
</reference>
<name>A0AAD3SZY5_NEPGR</name>
<keyword evidence="2" id="KW-1185">Reference proteome</keyword>
<protein>
    <submittedName>
        <fullName evidence="1">Uncharacterized protein</fullName>
    </submittedName>
</protein>
<proteinExistence type="predicted"/>
<dbReference type="PROSITE" id="PS51257">
    <property type="entry name" value="PROKAR_LIPOPROTEIN"/>
    <property type="match status" value="1"/>
</dbReference>
<sequence>MKRVKSIPYHLPIYTTTSAACILNRHSQSPKETRYFYLSSPFQGVARGNCSRKTTSQNRQHQEADMFYANGEDNLDVNDIADFLPDEFDLGVDDDVLTMESQFEEFIHSSGNKESKILPEPVASSWIHQF</sequence>
<evidence type="ECO:0000313" key="2">
    <source>
        <dbReference type="Proteomes" id="UP001279734"/>
    </source>
</evidence>
<dbReference type="EMBL" id="BSYO01000021">
    <property type="protein sequence ID" value="GMH20186.1"/>
    <property type="molecule type" value="Genomic_DNA"/>
</dbReference>
<gene>
    <name evidence="1" type="ORF">Nepgr_022027</name>
</gene>
<dbReference type="AlphaFoldDB" id="A0AAD3SZY5"/>
<dbReference type="Proteomes" id="UP001279734">
    <property type="component" value="Unassembled WGS sequence"/>
</dbReference>
<accession>A0AAD3SZY5</accession>
<organism evidence="1 2">
    <name type="scientific">Nepenthes gracilis</name>
    <name type="common">Slender pitcher plant</name>
    <dbReference type="NCBI Taxonomy" id="150966"/>
    <lineage>
        <taxon>Eukaryota</taxon>
        <taxon>Viridiplantae</taxon>
        <taxon>Streptophyta</taxon>
        <taxon>Embryophyta</taxon>
        <taxon>Tracheophyta</taxon>
        <taxon>Spermatophyta</taxon>
        <taxon>Magnoliopsida</taxon>
        <taxon>eudicotyledons</taxon>
        <taxon>Gunneridae</taxon>
        <taxon>Pentapetalae</taxon>
        <taxon>Caryophyllales</taxon>
        <taxon>Nepenthaceae</taxon>
        <taxon>Nepenthes</taxon>
    </lineage>
</organism>
<evidence type="ECO:0000313" key="1">
    <source>
        <dbReference type="EMBL" id="GMH20186.1"/>
    </source>
</evidence>
<comment type="caution">
    <text evidence="1">The sequence shown here is derived from an EMBL/GenBank/DDBJ whole genome shotgun (WGS) entry which is preliminary data.</text>
</comment>